<protein>
    <submittedName>
        <fullName evidence="1">Uncharacterized protein</fullName>
    </submittedName>
</protein>
<name>A0A834MFX5_RHYFE</name>
<proteinExistence type="predicted"/>
<sequence length="143" mass="16208">MVLPPHSCMRKCAPSVFLGLARRYPRCYVGVRFPHLRTHPEKLFNLFYTHFGYLCVFFGSPSLDQLPTTAMGSEPEPPIVMFDFVWPLPVYDKGDPASGYATVVIALRLIGALKPHRYDKPETSWWGRKVLQEAIKYMGGMAG</sequence>
<dbReference type="EMBL" id="JAACXV010000401">
    <property type="protein sequence ID" value="KAF7278400.1"/>
    <property type="molecule type" value="Genomic_DNA"/>
</dbReference>
<reference evidence="1" key="1">
    <citation type="submission" date="2020-08" db="EMBL/GenBank/DDBJ databases">
        <title>Genome sequencing and assembly of the red palm weevil Rhynchophorus ferrugineus.</title>
        <authorList>
            <person name="Dias G.B."/>
            <person name="Bergman C.M."/>
            <person name="Manee M."/>
        </authorList>
    </citation>
    <scope>NUCLEOTIDE SEQUENCE</scope>
    <source>
        <strain evidence="1">AA-2017</strain>
        <tissue evidence="1">Whole larva</tissue>
    </source>
</reference>
<gene>
    <name evidence="1" type="ORF">GWI33_008438</name>
</gene>
<comment type="caution">
    <text evidence="1">The sequence shown here is derived from an EMBL/GenBank/DDBJ whole genome shotgun (WGS) entry which is preliminary data.</text>
</comment>
<keyword evidence="2" id="KW-1185">Reference proteome</keyword>
<organism evidence="1 2">
    <name type="scientific">Rhynchophorus ferrugineus</name>
    <name type="common">Red palm weevil</name>
    <name type="synonym">Curculio ferrugineus</name>
    <dbReference type="NCBI Taxonomy" id="354439"/>
    <lineage>
        <taxon>Eukaryota</taxon>
        <taxon>Metazoa</taxon>
        <taxon>Ecdysozoa</taxon>
        <taxon>Arthropoda</taxon>
        <taxon>Hexapoda</taxon>
        <taxon>Insecta</taxon>
        <taxon>Pterygota</taxon>
        <taxon>Neoptera</taxon>
        <taxon>Endopterygota</taxon>
        <taxon>Coleoptera</taxon>
        <taxon>Polyphaga</taxon>
        <taxon>Cucujiformia</taxon>
        <taxon>Curculionidae</taxon>
        <taxon>Dryophthorinae</taxon>
        <taxon>Rhynchophorus</taxon>
    </lineage>
</organism>
<dbReference type="AlphaFoldDB" id="A0A834MFX5"/>
<evidence type="ECO:0000313" key="2">
    <source>
        <dbReference type="Proteomes" id="UP000625711"/>
    </source>
</evidence>
<accession>A0A834MFX5</accession>
<dbReference type="Proteomes" id="UP000625711">
    <property type="component" value="Unassembled WGS sequence"/>
</dbReference>
<evidence type="ECO:0000313" key="1">
    <source>
        <dbReference type="EMBL" id="KAF7278400.1"/>
    </source>
</evidence>